<proteinExistence type="predicted"/>
<keyword evidence="2" id="KW-1185">Reference proteome</keyword>
<dbReference type="Proteomes" id="UP000510869">
    <property type="component" value="Chromosome"/>
</dbReference>
<evidence type="ECO:0000313" key="1">
    <source>
        <dbReference type="EMBL" id="QLK26177.1"/>
    </source>
</evidence>
<dbReference type="GeneID" id="56141678"/>
<evidence type="ECO:0008006" key="3">
    <source>
        <dbReference type="Google" id="ProtNLM"/>
    </source>
</evidence>
<name>A0A7D6CNT2_9EURY</name>
<gene>
    <name evidence="1" type="ORF">HYG81_00695</name>
</gene>
<reference evidence="1 2" key="1">
    <citation type="submission" date="2020-07" db="EMBL/GenBank/DDBJ databases">
        <title>Natrinema (YPL30) sp. nov. and Haloterrigena xxxxxx (YPL8) sp. nov., isolated from a salt mine.</title>
        <authorList>
            <person name="Cui H."/>
        </authorList>
    </citation>
    <scope>NUCLEOTIDE SEQUENCE [LARGE SCALE GENOMIC DNA]</scope>
    <source>
        <strain evidence="1 2">YPL13</strain>
    </source>
</reference>
<dbReference type="KEGG" id="nay:HYG81_00695"/>
<dbReference type="AlphaFoldDB" id="A0A7D6CNT2"/>
<accession>A0A7D6CNT2</accession>
<dbReference type="RefSeq" id="WP_180841356.1">
    <property type="nucleotide sequence ID" value="NZ_CP059154.1"/>
</dbReference>
<sequence>MSQQSFQEQNPLLKESQYSGKIFWLNRPTGYTLSLEKLCDQMNGQDFYDDISSEIDRENTFVPEVFEKNNRIVRTTSIDKARIAKTDEAKILIGSITLDDVSKVKYRDQNILVLGTTEADFLVFEFDSHYYFTVLSRRETSESVATILQREYDKFGSMVNPTSFPSGSIERIRESLDAQLRDTTISDYPEETISRIQITGQDLEDEEEFKRQRRRGKIKTHMIQTDILTPDDNAKTISISRDGLVRVYSNASIGTYVNLLTNHILPNIRRKVESSPSVNVYQGTDDAESIFTDINTEED</sequence>
<protein>
    <recommendedName>
        <fullName evidence="3">DUF4868 domain-containing protein</fullName>
    </recommendedName>
</protein>
<organism evidence="1 2">
    <name type="scientific">Natrinema zhouii</name>
    <dbReference type="NCBI Taxonomy" id="1710539"/>
    <lineage>
        <taxon>Archaea</taxon>
        <taxon>Methanobacteriati</taxon>
        <taxon>Methanobacteriota</taxon>
        <taxon>Stenosarchaea group</taxon>
        <taxon>Halobacteria</taxon>
        <taxon>Halobacteriales</taxon>
        <taxon>Natrialbaceae</taxon>
        <taxon>Natrinema</taxon>
    </lineage>
</organism>
<evidence type="ECO:0000313" key="2">
    <source>
        <dbReference type="Proteomes" id="UP000510869"/>
    </source>
</evidence>
<dbReference type="OrthoDB" id="351271at2157"/>
<dbReference type="EMBL" id="CP059154">
    <property type="protein sequence ID" value="QLK26177.1"/>
    <property type="molecule type" value="Genomic_DNA"/>
</dbReference>